<dbReference type="PRINTS" id="PR00047">
    <property type="entry name" value="STROIDFINGER"/>
</dbReference>
<evidence type="ECO:0000256" key="9">
    <source>
        <dbReference type="ARBA" id="ARBA00023170"/>
    </source>
</evidence>
<dbReference type="GO" id="GO:0008270">
    <property type="term" value="F:zinc ion binding"/>
    <property type="evidence" value="ECO:0007669"/>
    <property type="project" value="UniProtKB-KW"/>
</dbReference>
<keyword evidence="9 12" id="KW-0675">Receptor</keyword>
<comment type="function">
    <text evidence="11">Orphan nuclear receptor.</text>
</comment>
<reference evidence="17" key="1">
    <citation type="submission" date="2017-10" db="EMBL/GenBank/DDBJ databases">
        <title>Rapid genome shrinkage in a self-fertile nematode reveals novel sperm competition proteins.</title>
        <authorList>
            <person name="Yin D."/>
            <person name="Schwarz E.M."/>
            <person name="Thomas C.G."/>
            <person name="Felde R.L."/>
            <person name="Korf I.F."/>
            <person name="Cutter A.D."/>
            <person name="Schartner C.M."/>
            <person name="Ralston E.J."/>
            <person name="Meyer B.J."/>
            <person name="Haag E.S."/>
        </authorList>
    </citation>
    <scope>NUCLEOTIDE SEQUENCE [LARGE SCALE GENOMIC DNA]</scope>
    <source>
        <strain evidence="17">JU1422</strain>
    </source>
</reference>
<keyword evidence="7 12" id="KW-0238">DNA-binding</keyword>
<dbReference type="SMART" id="SM00399">
    <property type="entry name" value="ZnF_C4"/>
    <property type="match status" value="1"/>
</dbReference>
<dbReference type="FunFam" id="3.30.50.10:FF:000030">
    <property type="entry name" value="Nuclear Hormone Receptor family"/>
    <property type="match status" value="1"/>
</dbReference>
<dbReference type="PROSITE" id="PS51843">
    <property type="entry name" value="NR_LBD"/>
    <property type="match status" value="1"/>
</dbReference>
<dbReference type="Pfam" id="PF00104">
    <property type="entry name" value="Hormone_recep"/>
    <property type="match status" value="1"/>
</dbReference>
<evidence type="ECO:0000256" key="2">
    <source>
        <dbReference type="ARBA" id="ARBA00005993"/>
    </source>
</evidence>
<dbReference type="GO" id="GO:0000978">
    <property type="term" value="F:RNA polymerase II cis-regulatory region sequence-specific DNA binding"/>
    <property type="evidence" value="ECO:0007669"/>
    <property type="project" value="InterPro"/>
</dbReference>
<comment type="subcellular location">
    <subcellularLocation>
        <location evidence="1 12">Nucleus</location>
    </subcellularLocation>
</comment>
<evidence type="ECO:0000256" key="8">
    <source>
        <dbReference type="ARBA" id="ARBA00023163"/>
    </source>
</evidence>
<dbReference type="PROSITE" id="PS00031">
    <property type="entry name" value="NUCLEAR_REC_DBD_1"/>
    <property type="match status" value="1"/>
</dbReference>
<keyword evidence="3 12" id="KW-0479">Metal-binding</keyword>
<evidence type="ECO:0000259" key="14">
    <source>
        <dbReference type="PROSITE" id="PS51030"/>
    </source>
</evidence>
<dbReference type="Gene3D" id="3.30.50.10">
    <property type="entry name" value="Erythroid Transcription Factor GATA-1, subunit A"/>
    <property type="match status" value="1"/>
</dbReference>
<keyword evidence="17" id="KW-1185">Reference proteome</keyword>
<gene>
    <name evidence="16" type="primary">Cnig_chr_IV.g12911</name>
    <name evidence="16" type="ORF">B9Z55_012911</name>
</gene>
<comment type="caution">
    <text evidence="16">The sequence shown here is derived from an EMBL/GenBank/DDBJ whole genome shotgun (WGS) entry which is preliminary data.</text>
</comment>
<evidence type="ECO:0000256" key="3">
    <source>
        <dbReference type="ARBA" id="ARBA00022723"/>
    </source>
</evidence>
<evidence type="ECO:0000256" key="10">
    <source>
        <dbReference type="ARBA" id="ARBA00023242"/>
    </source>
</evidence>
<dbReference type="GO" id="GO:0005634">
    <property type="term" value="C:nucleus"/>
    <property type="evidence" value="ECO:0007669"/>
    <property type="project" value="UniProtKB-SubCell"/>
</dbReference>
<dbReference type="InterPro" id="IPR013088">
    <property type="entry name" value="Znf_NHR/GATA"/>
</dbReference>
<evidence type="ECO:0000313" key="16">
    <source>
        <dbReference type="EMBL" id="PIC32673.1"/>
    </source>
</evidence>
<feature type="compositionally biased region" description="Basic and acidic residues" evidence="13">
    <location>
        <begin position="436"/>
        <end position="451"/>
    </location>
</feature>
<keyword evidence="10 12" id="KW-0539">Nucleus</keyword>
<dbReference type="InterPro" id="IPR000536">
    <property type="entry name" value="Nucl_hrmn_rcpt_lig-bd"/>
</dbReference>
<evidence type="ECO:0000256" key="12">
    <source>
        <dbReference type="RuleBase" id="RU004334"/>
    </source>
</evidence>
<dbReference type="Proteomes" id="UP000230233">
    <property type="component" value="Chromosome IV"/>
</dbReference>
<dbReference type="InterPro" id="IPR049636">
    <property type="entry name" value="HNF4-like_DBD"/>
</dbReference>
<dbReference type="Pfam" id="PF00105">
    <property type="entry name" value="zf-C4"/>
    <property type="match status" value="1"/>
</dbReference>
<dbReference type="GO" id="GO:0003700">
    <property type="term" value="F:DNA-binding transcription factor activity"/>
    <property type="evidence" value="ECO:0007669"/>
    <property type="project" value="InterPro"/>
</dbReference>
<evidence type="ECO:0000256" key="6">
    <source>
        <dbReference type="ARBA" id="ARBA00023015"/>
    </source>
</evidence>
<evidence type="ECO:0000259" key="15">
    <source>
        <dbReference type="PROSITE" id="PS51843"/>
    </source>
</evidence>
<organism evidence="16 17">
    <name type="scientific">Caenorhabditis nigoni</name>
    <dbReference type="NCBI Taxonomy" id="1611254"/>
    <lineage>
        <taxon>Eukaryota</taxon>
        <taxon>Metazoa</taxon>
        <taxon>Ecdysozoa</taxon>
        <taxon>Nematoda</taxon>
        <taxon>Chromadorea</taxon>
        <taxon>Rhabditida</taxon>
        <taxon>Rhabditina</taxon>
        <taxon>Rhabditomorpha</taxon>
        <taxon>Rhabditoidea</taxon>
        <taxon>Rhabditidae</taxon>
        <taxon>Peloderinae</taxon>
        <taxon>Caenorhabditis</taxon>
    </lineage>
</organism>
<evidence type="ECO:0000256" key="13">
    <source>
        <dbReference type="SAM" id="MobiDB-lite"/>
    </source>
</evidence>
<dbReference type="InterPro" id="IPR001628">
    <property type="entry name" value="Znf_hrmn_rcpt"/>
</dbReference>
<name>A0A2G5TZK0_9PELO</name>
<evidence type="ECO:0000313" key="17">
    <source>
        <dbReference type="Proteomes" id="UP000230233"/>
    </source>
</evidence>
<comment type="similarity">
    <text evidence="2 12">Belongs to the nuclear hormone receptor family.</text>
</comment>
<evidence type="ECO:0000256" key="1">
    <source>
        <dbReference type="ARBA" id="ARBA00004123"/>
    </source>
</evidence>
<feature type="domain" description="Nuclear receptor" evidence="14">
    <location>
        <begin position="22"/>
        <end position="97"/>
    </location>
</feature>
<dbReference type="CDD" id="cd06960">
    <property type="entry name" value="NR_DBD_HNF4A"/>
    <property type="match status" value="1"/>
</dbReference>
<dbReference type="Gene3D" id="1.10.565.10">
    <property type="entry name" value="Retinoid X Receptor"/>
    <property type="match status" value="1"/>
</dbReference>
<accession>A0A2G5TZK0</accession>
<dbReference type="OrthoDB" id="5798272at2759"/>
<evidence type="ECO:0008006" key="18">
    <source>
        <dbReference type="Google" id="ProtNLM"/>
    </source>
</evidence>
<sequence length="459" mass="52260">MLGMPFTGMSANEWRNPSKVDDLSCLVCGDPNAKRHYGAMSCNGCKGFFRRSIWEKRVYHCAFGGRCIIETKYRNRCRQCRLKKCEAVGMDREAVRTERKKKTPDLDNKIIKMEIKEEIDTDSDDDANLPNIHSDYSTMGRETSPEDIKPDPFTLLFAGRSNSERIAALRNGEEKVMNAFEVSFYVAHYTMDCAIGPAIENPANVCERTEVLFHNSNPPLITFDTLRFNWCRTFTLTIDWFATLPEYNMLGNIADKKLLVTMALMPVGWLWYAYMAYVTKTEGIKFIDGSWFPSDETLQQSVCSKCVGYYGKITKAFMADVVSRMKELQMDETEMCLLKAIITTKPSHLYSQFGRIEMTKGSMNYRSTLCEYIRGKCGGSYPDAAVRVAKLLQIIPIVDVLGKFEDESAILVSLEEASFGPGGGLAYDIHTKEATKTERKEKENTFEEHNNAHHNMFKQ</sequence>
<keyword evidence="6 12" id="KW-0805">Transcription regulation</keyword>
<dbReference type="InterPro" id="IPR052499">
    <property type="entry name" value="C.elegans_NHRs"/>
</dbReference>
<dbReference type="PANTHER" id="PTHR47630">
    <property type="entry name" value="NUCLEAR HORMONE RECEPTOR FAMILY-RELATED-RELATED"/>
    <property type="match status" value="1"/>
</dbReference>
<dbReference type="InterPro" id="IPR001723">
    <property type="entry name" value="Nuclear_hrmn_rcpt"/>
</dbReference>
<protein>
    <recommendedName>
        <fullName evidence="18">Nuclear receptor domain-containing protein</fullName>
    </recommendedName>
</protein>
<dbReference type="InterPro" id="IPR035500">
    <property type="entry name" value="NHR-like_dom_sf"/>
</dbReference>
<feature type="region of interest" description="Disordered" evidence="13">
    <location>
        <begin position="436"/>
        <end position="459"/>
    </location>
</feature>
<dbReference type="PRINTS" id="PR00398">
    <property type="entry name" value="STRDHORMONER"/>
</dbReference>
<dbReference type="FunFam" id="1.10.565.10:FF:000045">
    <property type="entry name" value="Nuclear Hormone Receptor family"/>
    <property type="match status" value="1"/>
</dbReference>
<feature type="domain" description="NR LBD" evidence="15">
    <location>
        <begin position="168"/>
        <end position="431"/>
    </location>
</feature>
<evidence type="ECO:0000256" key="4">
    <source>
        <dbReference type="ARBA" id="ARBA00022771"/>
    </source>
</evidence>
<dbReference type="SUPFAM" id="SSF57716">
    <property type="entry name" value="Glucocorticoid receptor-like (DNA-binding domain)"/>
    <property type="match status" value="1"/>
</dbReference>
<proteinExistence type="inferred from homology"/>
<evidence type="ECO:0000256" key="11">
    <source>
        <dbReference type="ARBA" id="ARBA00037512"/>
    </source>
</evidence>
<dbReference type="PANTHER" id="PTHR47630:SF7">
    <property type="entry name" value="NUCLEAR HORMONE RECEPTOR FAMILY"/>
    <property type="match status" value="1"/>
</dbReference>
<dbReference type="AlphaFoldDB" id="A0A2G5TZK0"/>
<evidence type="ECO:0000256" key="5">
    <source>
        <dbReference type="ARBA" id="ARBA00022833"/>
    </source>
</evidence>
<dbReference type="SUPFAM" id="SSF48508">
    <property type="entry name" value="Nuclear receptor ligand-binding domain"/>
    <property type="match status" value="1"/>
</dbReference>
<dbReference type="EMBL" id="PDUG01000004">
    <property type="protein sequence ID" value="PIC32673.1"/>
    <property type="molecule type" value="Genomic_DNA"/>
</dbReference>
<evidence type="ECO:0000256" key="7">
    <source>
        <dbReference type="ARBA" id="ARBA00023125"/>
    </source>
</evidence>
<keyword evidence="8 12" id="KW-0804">Transcription</keyword>
<keyword evidence="5 12" id="KW-0862">Zinc</keyword>
<dbReference type="PROSITE" id="PS51030">
    <property type="entry name" value="NUCLEAR_REC_DBD_2"/>
    <property type="match status" value="1"/>
</dbReference>
<keyword evidence="4 12" id="KW-0863">Zinc-finger</keyword>
<dbReference type="STRING" id="1611254.A0A2G5TZK0"/>
<dbReference type="SMART" id="SM00430">
    <property type="entry name" value="HOLI"/>
    <property type="match status" value="1"/>
</dbReference>